<evidence type="ECO:0000313" key="1">
    <source>
        <dbReference type="EMBL" id="EYF05705.1"/>
    </source>
</evidence>
<reference evidence="1 2" key="1">
    <citation type="submission" date="2013-05" db="EMBL/GenBank/DDBJ databases">
        <title>Genome assembly of Chondromyces apiculatus DSM 436.</title>
        <authorList>
            <person name="Sharma G."/>
            <person name="Khatri I."/>
            <person name="Kaur C."/>
            <person name="Mayilraj S."/>
            <person name="Subramanian S."/>
        </authorList>
    </citation>
    <scope>NUCLEOTIDE SEQUENCE [LARGE SCALE GENOMIC DNA]</scope>
    <source>
        <strain evidence="1 2">DSM 436</strain>
    </source>
</reference>
<protein>
    <submittedName>
        <fullName evidence="1">Uncharacterized protein</fullName>
    </submittedName>
</protein>
<name>A0A017TA53_9BACT</name>
<accession>A0A017TA53</accession>
<keyword evidence="2" id="KW-1185">Reference proteome</keyword>
<dbReference type="EMBL" id="ASRX01000021">
    <property type="protein sequence ID" value="EYF05705.1"/>
    <property type="molecule type" value="Genomic_DNA"/>
</dbReference>
<dbReference type="Proteomes" id="UP000019678">
    <property type="component" value="Unassembled WGS sequence"/>
</dbReference>
<evidence type="ECO:0000313" key="2">
    <source>
        <dbReference type="Proteomes" id="UP000019678"/>
    </source>
</evidence>
<proteinExistence type="predicted"/>
<dbReference type="AlphaFoldDB" id="A0A017TA53"/>
<comment type="caution">
    <text evidence="1">The sequence shown here is derived from an EMBL/GenBank/DDBJ whole genome shotgun (WGS) entry which is preliminary data.</text>
</comment>
<organism evidence="1 2">
    <name type="scientific">Chondromyces apiculatus DSM 436</name>
    <dbReference type="NCBI Taxonomy" id="1192034"/>
    <lineage>
        <taxon>Bacteria</taxon>
        <taxon>Pseudomonadati</taxon>
        <taxon>Myxococcota</taxon>
        <taxon>Polyangia</taxon>
        <taxon>Polyangiales</taxon>
        <taxon>Polyangiaceae</taxon>
        <taxon>Chondromyces</taxon>
    </lineage>
</organism>
<sequence>MVGQARLDLPRLLRLSRRPLPLRLEACSVQAARFYRGITASAAAR</sequence>
<gene>
    <name evidence="1" type="ORF">CAP_2995</name>
</gene>